<keyword evidence="3" id="KW-1185">Reference proteome</keyword>
<dbReference type="GeneID" id="59380012"/>
<proteinExistence type="predicted"/>
<dbReference type="Pfam" id="PF20414">
    <property type="entry name" value="DUF6698"/>
    <property type="match status" value="1"/>
</dbReference>
<dbReference type="OrthoDB" id="3160134at2759"/>
<dbReference type="EMBL" id="JACETU010000007">
    <property type="protein sequence ID" value="KAF7424883.1"/>
    <property type="molecule type" value="Genomic_DNA"/>
</dbReference>
<dbReference type="InterPro" id="IPR046521">
    <property type="entry name" value="DUF6698"/>
</dbReference>
<dbReference type="RefSeq" id="XP_036629077.1">
    <property type="nucleotide sequence ID" value="XM_036779688.1"/>
</dbReference>
<feature type="compositionally biased region" description="Pro residues" evidence="1">
    <location>
        <begin position="1"/>
        <end position="11"/>
    </location>
</feature>
<protein>
    <submittedName>
        <fullName evidence="2">Uncharacterized protein</fullName>
    </submittedName>
</protein>
<reference evidence="2" key="1">
    <citation type="submission" date="2019-07" db="EMBL/GenBank/DDBJ databases">
        <authorList>
            <person name="Palmer J.M."/>
        </authorList>
    </citation>
    <scope>NUCLEOTIDE SEQUENCE</scope>
    <source>
        <strain evidence="2">PC9</strain>
    </source>
</reference>
<evidence type="ECO:0000313" key="3">
    <source>
        <dbReference type="Proteomes" id="UP000623687"/>
    </source>
</evidence>
<feature type="region of interest" description="Disordered" evidence="1">
    <location>
        <begin position="366"/>
        <end position="410"/>
    </location>
</feature>
<dbReference type="AlphaFoldDB" id="A0A8H6ZNB6"/>
<gene>
    <name evidence="2" type="ORF">PC9H_010194</name>
</gene>
<dbReference type="Proteomes" id="UP000623687">
    <property type="component" value="Unassembled WGS sequence"/>
</dbReference>
<feature type="region of interest" description="Disordered" evidence="1">
    <location>
        <begin position="1"/>
        <end position="70"/>
    </location>
</feature>
<comment type="caution">
    <text evidence="2">The sequence shown here is derived from an EMBL/GenBank/DDBJ whole genome shotgun (WGS) entry which is preliminary data.</text>
</comment>
<accession>A0A8H6ZNB6</accession>
<dbReference type="VEuPathDB" id="FungiDB:PC9H_010194"/>
<evidence type="ECO:0000313" key="2">
    <source>
        <dbReference type="EMBL" id="KAF7424883.1"/>
    </source>
</evidence>
<name>A0A8H6ZNB6_PLEOS</name>
<evidence type="ECO:0000256" key="1">
    <source>
        <dbReference type="SAM" id="MobiDB-lite"/>
    </source>
</evidence>
<organism evidence="2 3">
    <name type="scientific">Pleurotus ostreatus</name>
    <name type="common">Oyster mushroom</name>
    <name type="synonym">White-rot fungus</name>
    <dbReference type="NCBI Taxonomy" id="5322"/>
    <lineage>
        <taxon>Eukaryota</taxon>
        <taxon>Fungi</taxon>
        <taxon>Dikarya</taxon>
        <taxon>Basidiomycota</taxon>
        <taxon>Agaricomycotina</taxon>
        <taxon>Agaricomycetes</taxon>
        <taxon>Agaricomycetidae</taxon>
        <taxon>Agaricales</taxon>
        <taxon>Pleurotineae</taxon>
        <taxon>Pleurotaceae</taxon>
        <taxon>Pleurotus</taxon>
    </lineage>
</organism>
<sequence length="410" mass="45712">MIPPRNLPQPTPHAATSRTGNGASPRAPTSTANTEKLVADQLALESRKRRRGKNANKENDNVDAPDVDNHQTSYQSYGRYVARLIDFFQVLDRVVDVGIRSEVDSDMDDAMEEDAEKTNKDYMLEDWSTCCRVMPDFRKTMLSLAQSLAYRHELCRHVALKDRLPSFILFDTKQTLDPPISSTGNKNDRGWRHPITATLLCPIDKPATNETFKAYEDGALIVSPKDLPRFLYPHDQAYNPEDLFEGVFRGHLLIRAAKCILIGRSCAVSRPGFSTRRRGNAALAGITTVNPRIIAYIVVQVRFALTSEPEWGRKDSSNKSSNKRSAAFDYHAFYRSVLSALEDDEEGMAEIIGYWNYELWGSRAGADSGPTHSGSGNSSDDDNPGEESALDRLKAQRAAKRARLTAQPAT</sequence>
<feature type="compositionally biased region" description="Polar residues" evidence="1">
    <location>
        <begin position="14"/>
        <end position="34"/>
    </location>
</feature>